<dbReference type="GO" id="GO:0005829">
    <property type="term" value="C:cytosol"/>
    <property type="evidence" value="ECO:0007669"/>
    <property type="project" value="TreeGrafter"/>
</dbReference>
<feature type="transmembrane region" description="Helical" evidence="4">
    <location>
        <begin position="163"/>
        <end position="196"/>
    </location>
</feature>
<dbReference type="PANTHER" id="PTHR11361">
    <property type="entry name" value="DNA MISMATCH REPAIR PROTEIN MUTS FAMILY MEMBER"/>
    <property type="match status" value="1"/>
</dbReference>
<keyword evidence="4" id="KW-0812">Transmembrane</keyword>
<dbReference type="AlphaFoldDB" id="A0A163UK98"/>
<sequence length="549" mass="63588">MNWIISILIITILILIYSRQRSKTKREQYLTKLRSDWGKPKETTHYNFDLISSYHLATLNNSAFQNISDTTKQDLDLDDVFTFLDRTSSAIGQQYLYHKLHCIKGQSEVRELDDSIDLFIKDEHQRLQVQLLLSSLNHKNVYYYHSLFTSDNMITNNKLKLAYILNTCMLISLGLSFINLLWLLPVILIFCINLVLHYKNKYAQYDQLNATQYFKQVHHTINKLHAFKKLSKTVDFEKTKKATDKLKALYNLTHIFNSDNMFKDEISTLVWLPIEWIKIMLNIELISFQLFLKKAKNSKKELTEVFESIAKIDVSISIASISINNVLSKPTFSTTKEILIENLAHPLIENCITNNIHLQNESLLLTGSNMAGKTTLIRALTLNAILAQTIGYVFATKYKAPFSQISTSIRITDNLNENTSYYLQEVKELKNFIEQSKKTEPQIFVLDEILKGTNTLERISSAYAILKYINTANAIVIVSTHDLELIDLLQIHNYSCQYLQESIINNELHFDYKLKQGKPESTNAIKILELNEFPKEVTDLAYKTKKMFS</sequence>
<accession>A0A163UK98</accession>
<evidence type="ECO:0000313" key="7">
    <source>
        <dbReference type="Proteomes" id="UP000076630"/>
    </source>
</evidence>
<feature type="domain" description="DNA mismatch repair proteins mutS family" evidence="5">
    <location>
        <begin position="360"/>
        <end position="546"/>
    </location>
</feature>
<dbReference type="InterPro" id="IPR045076">
    <property type="entry name" value="MutS"/>
</dbReference>
<evidence type="ECO:0000256" key="4">
    <source>
        <dbReference type="SAM" id="Phobius"/>
    </source>
</evidence>
<name>A0A163UK98_9FLAO</name>
<comment type="caution">
    <text evidence="6">The sequence shown here is derived from an EMBL/GenBank/DDBJ whole genome shotgun (WGS) entry which is preliminary data.</text>
</comment>
<dbReference type="GO" id="GO:0030983">
    <property type="term" value="F:mismatched DNA binding"/>
    <property type="evidence" value="ECO:0007669"/>
    <property type="project" value="InterPro"/>
</dbReference>
<keyword evidence="4" id="KW-1133">Transmembrane helix</keyword>
<dbReference type="Gene3D" id="3.40.50.300">
    <property type="entry name" value="P-loop containing nucleotide triphosphate hydrolases"/>
    <property type="match status" value="1"/>
</dbReference>
<dbReference type="SUPFAM" id="SSF52540">
    <property type="entry name" value="P-loop containing nucleoside triphosphate hydrolases"/>
    <property type="match status" value="1"/>
</dbReference>
<dbReference type="PANTHER" id="PTHR11361:SF152">
    <property type="entry name" value="DNA MISMATCH REPAIR PROTEIN"/>
    <property type="match status" value="1"/>
</dbReference>
<dbReference type="GO" id="GO:0006298">
    <property type="term" value="P:mismatch repair"/>
    <property type="evidence" value="ECO:0007669"/>
    <property type="project" value="InterPro"/>
</dbReference>
<keyword evidence="1" id="KW-0547">Nucleotide-binding</keyword>
<keyword evidence="4" id="KW-0472">Membrane</keyword>
<protein>
    <recommendedName>
        <fullName evidence="5">DNA mismatch repair proteins mutS family domain-containing protein</fullName>
    </recommendedName>
</protein>
<dbReference type="Pfam" id="PF00488">
    <property type="entry name" value="MutS_V"/>
    <property type="match status" value="1"/>
</dbReference>
<dbReference type="SMART" id="SM00534">
    <property type="entry name" value="MUTSac"/>
    <property type="match status" value="1"/>
</dbReference>
<reference evidence="6 7" key="1">
    <citation type="submission" date="2016-01" db="EMBL/GenBank/DDBJ databases">
        <title>Whole genome sequencing of Myroides marinus L41.</title>
        <authorList>
            <person name="Hong K.W."/>
        </authorList>
    </citation>
    <scope>NUCLEOTIDE SEQUENCE [LARGE SCALE GENOMIC DNA]</scope>
    <source>
        <strain evidence="6 7">L41</strain>
    </source>
</reference>
<dbReference type="Proteomes" id="UP000076630">
    <property type="component" value="Unassembled WGS sequence"/>
</dbReference>
<dbReference type="OrthoDB" id="9802448at2"/>
<dbReference type="InterPro" id="IPR000432">
    <property type="entry name" value="DNA_mismatch_repair_MutS_C"/>
</dbReference>
<gene>
    <name evidence="6" type="ORF">AV926_18350</name>
</gene>
<evidence type="ECO:0000256" key="3">
    <source>
        <dbReference type="ARBA" id="ARBA00023125"/>
    </source>
</evidence>
<organism evidence="6 7">
    <name type="scientific">Myroides marinus</name>
    <dbReference type="NCBI Taxonomy" id="703342"/>
    <lineage>
        <taxon>Bacteria</taxon>
        <taxon>Pseudomonadati</taxon>
        <taxon>Bacteroidota</taxon>
        <taxon>Flavobacteriia</taxon>
        <taxon>Flavobacteriales</taxon>
        <taxon>Flavobacteriaceae</taxon>
        <taxon>Myroides</taxon>
    </lineage>
</organism>
<keyword evidence="3" id="KW-0238">DNA-binding</keyword>
<evidence type="ECO:0000259" key="5">
    <source>
        <dbReference type="SMART" id="SM00534"/>
    </source>
</evidence>
<evidence type="ECO:0000256" key="2">
    <source>
        <dbReference type="ARBA" id="ARBA00022840"/>
    </source>
</evidence>
<dbReference type="InterPro" id="IPR027417">
    <property type="entry name" value="P-loop_NTPase"/>
</dbReference>
<dbReference type="GO" id="GO:0005524">
    <property type="term" value="F:ATP binding"/>
    <property type="evidence" value="ECO:0007669"/>
    <property type="project" value="UniProtKB-KW"/>
</dbReference>
<keyword evidence="2" id="KW-0067">ATP-binding</keyword>
<dbReference type="GO" id="GO:0140664">
    <property type="term" value="F:ATP-dependent DNA damage sensor activity"/>
    <property type="evidence" value="ECO:0007669"/>
    <property type="project" value="InterPro"/>
</dbReference>
<dbReference type="EMBL" id="LQNU01000111">
    <property type="protein sequence ID" value="KZE73443.1"/>
    <property type="molecule type" value="Genomic_DNA"/>
</dbReference>
<evidence type="ECO:0000256" key="1">
    <source>
        <dbReference type="ARBA" id="ARBA00022741"/>
    </source>
</evidence>
<evidence type="ECO:0000313" key="6">
    <source>
        <dbReference type="EMBL" id="KZE73443.1"/>
    </source>
</evidence>
<proteinExistence type="predicted"/>
<dbReference type="RefSeq" id="WP_038987708.1">
    <property type="nucleotide sequence ID" value="NZ_JACAJN010000053.1"/>
</dbReference>
<keyword evidence="7" id="KW-1185">Reference proteome</keyword>